<reference evidence="1 2" key="1">
    <citation type="submission" date="2020-08" db="EMBL/GenBank/DDBJ databases">
        <title>Genomic Encyclopedia of Type Strains, Phase IV (KMG-V): Genome sequencing to study the core and pangenomes of soil and plant-associated prokaryotes.</title>
        <authorList>
            <person name="Whitman W."/>
        </authorList>
    </citation>
    <scope>NUCLEOTIDE SEQUENCE [LARGE SCALE GENOMIC DNA]</scope>
    <source>
        <strain evidence="1 2">SEMIA 414</strain>
    </source>
</reference>
<protein>
    <recommendedName>
        <fullName evidence="3">KTSC domain-containing protein</fullName>
    </recommendedName>
</protein>
<name>A0A7W6XSL2_9HYPH</name>
<sequence>MQTFLIQSRGIEALHYNADARLLLIKYSSGDIRSFTRISPQGMRRLLGAGPDIDEGPELSDVEYQAEIRKGRPEGALPPHGNQSFTVRFFARPAGLVELQAPMPHR</sequence>
<proteinExistence type="predicted"/>
<dbReference type="AlphaFoldDB" id="A0A7W6XSL2"/>
<gene>
    <name evidence="1" type="ORF">GGE15_000594</name>
</gene>
<comment type="caution">
    <text evidence="1">The sequence shown here is derived from an EMBL/GenBank/DDBJ whole genome shotgun (WGS) entry which is preliminary data.</text>
</comment>
<evidence type="ECO:0000313" key="1">
    <source>
        <dbReference type="EMBL" id="MBB4437363.1"/>
    </source>
</evidence>
<accession>A0A7W6XSL2</accession>
<evidence type="ECO:0008006" key="3">
    <source>
        <dbReference type="Google" id="ProtNLM"/>
    </source>
</evidence>
<organism evidence="1 2">
    <name type="scientific">Rhizobium esperanzae</name>
    <dbReference type="NCBI Taxonomy" id="1967781"/>
    <lineage>
        <taxon>Bacteria</taxon>
        <taxon>Pseudomonadati</taxon>
        <taxon>Pseudomonadota</taxon>
        <taxon>Alphaproteobacteria</taxon>
        <taxon>Hyphomicrobiales</taxon>
        <taxon>Rhizobiaceae</taxon>
        <taxon>Rhizobium/Agrobacterium group</taxon>
        <taxon>Rhizobium</taxon>
    </lineage>
</organism>
<evidence type="ECO:0000313" key="2">
    <source>
        <dbReference type="Proteomes" id="UP000533724"/>
    </source>
</evidence>
<dbReference type="Proteomes" id="UP000533724">
    <property type="component" value="Unassembled WGS sequence"/>
</dbReference>
<dbReference type="EMBL" id="JACIHI010000001">
    <property type="protein sequence ID" value="MBB4437363.1"/>
    <property type="molecule type" value="Genomic_DNA"/>
</dbReference>